<sequence>MLLVKTTKDHINPKEIKVACLEINIFFLLIGLEKTKISKASDSCSLNKLSALIDA</sequence>
<dbReference type="AlphaFoldDB" id="A0A3B0P8L7"/>
<organism evidence="1 2">
    <name type="scientific">Mycoplasmopsis synoviae</name>
    <name type="common">Mycoplasma synoviae</name>
    <dbReference type="NCBI Taxonomy" id="2109"/>
    <lineage>
        <taxon>Bacteria</taxon>
        <taxon>Bacillati</taxon>
        <taxon>Mycoplasmatota</taxon>
        <taxon>Mycoplasmoidales</taxon>
        <taxon>Metamycoplasmataceae</taxon>
        <taxon>Mycoplasmopsis</taxon>
    </lineage>
</organism>
<dbReference type="EMBL" id="LS991953">
    <property type="protein sequence ID" value="SYV92520.1"/>
    <property type="molecule type" value="Genomic_DNA"/>
</dbReference>
<evidence type="ECO:0000313" key="1">
    <source>
        <dbReference type="EMBL" id="SYV92520.1"/>
    </source>
</evidence>
<protein>
    <submittedName>
        <fullName evidence="1">Uncharacterized protein</fullName>
    </submittedName>
</protein>
<reference evidence="2" key="1">
    <citation type="submission" date="2018-06" db="EMBL/GenBank/DDBJ databases">
        <authorList>
            <consortium name="Pathogen Informatics"/>
        </authorList>
    </citation>
    <scope>NUCLEOTIDE SEQUENCE [LARGE SCALE GENOMIC DNA]</scope>
    <source>
        <strain evidence="2">NCTC10124</strain>
    </source>
</reference>
<gene>
    <name evidence="1" type="ORF">NCTC10124_00244</name>
</gene>
<proteinExistence type="predicted"/>
<dbReference type="Proteomes" id="UP000259328">
    <property type="component" value="Chromosome"/>
</dbReference>
<accession>A0A3B0P8L7</accession>
<name>A0A3B0P8L7_MYCSY</name>
<evidence type="ECO:0000313" key="2">
    <source>
        <dbReference type="Proteomes" id="UP000259328"/>
    </source>
</evidence>